<dbReference type="CDD" id="cd03220">
    <property type="entry name" value="ABC_KpsT_Wzt"/>
    <property type="match status" value="1"/>
</dbReference>
<dbReference type="EMBL" id="BMJJ01000003">
    <property type="protein sequence ID" value="GGD14233.1"/>
    <property type="molecule type" value="Genomic_DNA"/>
</dbReference>
<feature type="region of interest" description="Disordered" evidence="5">
    <location>
        <begin position="1"/>
        <end position="22"/>
    </location>
</feature>
<dbReference type="RefSeq" id="WP_188850082.1">
    <property type="nucleotide sequence ID" value="NZ_BMJJ01000003.1"/>
</dbReference>
<dbReference type="PROSITE" id="PS50893">
    <property type="entry name" value="ABC_TRANSPORTER_2"/>
    <property type="match status" value="1"/>
</dbReference>
<dbReference type="Pfam" id="PF00005">
    <property type="entry name" value="ABC_tran"/>
    <property type="match status" value="1"/>
</dbReference>
<reference evidence="7" key="2">
    <citation type="submission" date="2020-09" db="EMBL/GenBank/DDBJ databases">
        <authorList>
            <person name="Sun Q."/>
            <person name="Zhou Y."/>
        </authorList>
    </citation>
    <scope>NUCLEOTIDE SEQUENCE</scope>
    <source>
        <strain evidence="7">CGMCC 1.15493</strain>
    </source>
</reference>
<evidence type="ECO:0000256" key="3">
    <source>
        <dbReference type="ARBA" id="ARBA00022741"/>
    </source>
</evidence>
<dbReference type="InterPro" id="IPR027417">
    <property type="entry name" value="P-loop_NTPase"/>
</dbReference>
<keyword evidence="2" id="KW-0813">Transport</keyword>
<dbReference type="InterPro" id="IPR003439">
    <property type="entry name" value="ABC_transporter-like_ATP-bd"/>
</dbReference>
<dbReference type="SUPFAM" id="SSF52540">
    <property type="entry name" value="P-loop containing nucleoside triphosphate hydrolases"/>
    <property type="match status" value="1"/>
</dbReference>
<evidence type="ECO:0000256" key="2">
    <source>
        <dbReference type="ARBA" id="ARBA00022448"/>
    </source>
</evidence>
<dbReference type="GO" id="GO:0016020">
    <property type="term" value="C:membrane"/>
    <property type="evidence" value="ECO:0007669"/>
    <property type="project" value="InterPro"/>
</dbReference>
<dbReference type="InterPro" id="IPR029439">
    <property type="entry name" value="Wzt_C"/>
</dbReference>
<evidence type="ECO:0000313" key="8">
    <source>
        <dbReference type="Proteomes" id="UP000613160"/>
    </source>
</evidence>
<dbReference type="InterPro" id="IPR015860">
    <property type="entry name" value="ABC_transpr_TagH-like"/>
</dbReference>
<accession>A0A916XV48</accession>
<name>A0A916XV48_9HYPH</name>
<dbReference type="Gene3D" id="3.40.50.300">
    <property type="entry name" value="P-loop containing nucleotide triphosphate hydrolases"/>
    <property type="match status" value="1"/>
</dbReference>
<feature type="domain" description="ABC transporter" evidence="6">
    <location>
        <begin position="42"/>
        <end position="265"/>
    </location>
</feature>
<sequence>MSSEMTAPVQPSYEMEDRDDSGPAIHARGLGKAYLIFSKPEDRLKQMIFKRRRFFEEYWAFQGIDLDIQTGETVGIIGRNGSGKSTLLQVIAGTLEPTTGTCSVRGRVAPLLELGAGFNPEFTGRENVRLAGTILGLSRDEVSARLEAILAFAGIGDFIEQPVKTYSSGMYARLAFAVAAHVDADIFIVDEILSVGDFSFQSKCLAKLEERRAAGATVLFVSHDISQVRKICDRAIYMKDGRLAAFGPVREVCDRYFEDSSGLMAAEAPVRRIVEPLDSGTVSPRSEAHPIGPDMLAEFADSVHPFRTGPRTKGHIDYVSVNGNQQELAHVDFGDQVVVEVYATVSKSMADATISVYIIDAAGQMIIGTNSRYEGLPPDALSQHGQHRISFAFENRLLSAEYGVTVILSTFDPKGPTEYEDYITIARRLTCLPSPENQRWALFNPEMTLRHDPIAE</sequence>
<evidence type="ECO:0000259" key="6">
    <source>
        <dbReference type="PROSITE" id="PS50893"/>
    </source>
</evidence>
<dbReference type="PANTHER" id="PTHR46743">
    <property type="entry name" value="TEICHOIC ACIDS EXPORT ATP-BINDING PROTEIN TAGH"/>
    <property type="match status" value="1"/>
</dbReference>
<dbReference type="GO" id="GO:0005524">
    <property type="term" value="F:ATP binding"/>
    <property type="evidence" value="ECO:0007669"/>
    <property type="project" value="UniProtKB-KW"/>
</dbReference>
<organism evidence="7 8">
    <name type="scientific">Aureimonas glaciei</name>
    <dbReference type="NCBI Taxonomy" id="1776957"/>
    <lineage>
        <taxon>Bacteria</taxon>
        <taxon>Pseudomonadati</taxon>
        <taxon>Pseudomonadota</taxon>
        <taxon>Alphaproteobacteria</taxon>
        <taxon>Hyphomicrobiales</taxon>
        <taxon>Aurantimonadaceae</taxon>
        <taxon>Aureimonas</taxon>
    </lineage>
</organism>
<dbReference type="CDD" id="cd10147">
    <property type="entry name" value="Wzt_C-like"/>
    <property type="match status" value="1"/>
</dbReference>
<comment type="similarity">
    <text evidence="1">Belongs to the ABC transporter superfamily.</text>
</comment>
<dbReference type="PANTHER" id="PTHR46743:SF2">
    <property type="entry name" value="TEICHOIC ACIDS EXPORT ATP-BINDING PROTEIN TAGH"/>
    <property type="match status" value="1"/>
</dbReference>
<dbReference type="Proteomes" id="UP000613160">
    <property type="component" value="Unassembled WGS sequence"/>
</dbReference>
<evidence type="ECO:0000256" key="1">
    <source>
        <dbReference type="ARBA" id="ARBA00005417"/>
    </source>
</evidence>
<keyword evidence="4 7" id="KW-0067">ATP-binding</keyword>
<evidence type="ECO:0000256" key="5">
    <source>
        <dbReference type="SAM" id="MobiDB-lite"/>
    </source>
</evidence>
<dbReference type="Gene3D" id="2.70.50.60">
    <property type="entry name" value="abc- transporter (atp binding component) like domain"/>
    <property type="match status" value="1"/>
</dbReference>
<keyword evidence="3" id="KW-0547">Nucleotide-binding</keyword>
<dbReference type="Pfam" id="PF14524">
    <property type="entry name" value="Wzt_C"/>
    <property type="match status" value="1"/>
</dbReference>
<protein>
    <submittedName>
        <fullName evidence="7">Sugar ABC transporter ATP-binding protein</fullName>
    </submittedName>
</protein>
<evidence type="ECO:0000256" key="4">
    <source>
        <dbReference type="ARBA" id="ARBA00022840"/>
    </source>
</evidence>
<dbReference type="InterPro" id="IPR050683">
    <property type="entry name" value="Bact_Polysacc_Export_ATP-bd"/>
</dbReference>
<gene>
    <name evidence="7" type="ORF">GCM10011335_16280</name>
</gene>
<dbReference type="AlphaFoldDB" id="A0A916XV48"/>
<comment type="caution">
    <text evidence="7">The sequence shown here is derived from an EMBL/GenBank/DDBJ whole genome shotgun (WGS) entry which is preliminary data.</text>
</comment>
<dbReference type="GO" id="GO:0140359">
    <property type="term" value="F:ABC-type transporter activity"/>
    <property type="evidence" value="ECO:0007669"/>
    <property type="project" value="InterPro"/>
</dbReference>
<keyword evidence="8" id="KW-1185">Reference proteome</keyword>
<reference evidence="7" key="1">
    <citation type="journal article" date="2014" name="Int. J. Syst. Evol. Microbiol.">
        <title>Complete genome sequence of Corynebacterium casei LMG S-19264T (=DSM 44701T), isolated from a smear-ripened cheese.</title>
        <authorList>
            <consortium name="US DOE Joint Genome Institute (JGI-PGF)"/>
            <person name="Walter F."/>
            <person name="Albersmeier A."/>
            <person name="Kalinowski J."/>
            <person name="Ruckert C."/>
        </authorList>
    </citation>
    <scope>NUCLEOTIDE SEQUENCE</scope>
    <source>
        <strain evidence="7">CGMCC 1.15493</strain>
    </source>
</reference>
<evidence type="ECO:0000313" key="7">
    <source>
        <dbReference type="EMBL" id="GGD14233.1"/>
    </source>
</evidence>
<dbReference type="GO" id="GO:0016887">
    <property type="term" value="F:ATP hydrolysis activity"/>
    <property type="evidence" value="ECO:0007669"/>
    <property type="project" value="InterPro"/>
</dbReference>
<proteinExistence type="inferred from homology"/>
<dbReference type="InterPro" id="IPR003593">
    <property type="entry name" value="AAA+_ATPase"/>
</dbReference>
<dbReference type="SMART" id="SM00382">
    <property type="entry name" value="AAA"/>
    <property type="match status" value="1"/>
</dbReference>